<evidence type="ECO:0000313" key="1">
    <source>
        <dbReference type="EMBL" id="TLV03201.1"/>
    </source>
</evidence>
<gene>
    <name evidence="1" type="ORF">FEN17_06200</name>
</gene>
<name>A0A5R9L467_9BACT</name>
<dbReference type="AlphaFoldDB" id="A0A5R9L467"/>
<dbReference type="EMBL" id="VCEJ01000002">
    <property type="protein sequence ID" value="TLV03201.1"/>
    <property type="molecule type" value="Genomic_DNA"/>
</dbReference>
<proteinExistence type="predicted"/>
<dbReference type="Pfam" id="PF22028">
    <property type="entry name" value="DUF6934"/>
    <property type="match status" value="1"/>
</dbReference>
<evidence type="ECO:0000313" key="2">
    <source>
        <dbReference type="Proteomes" id="UP000306402"/>
    </source>
</evidence>
<organism evidence="1 2">
    <name type="scientific">Dyadobacter luticola</name>
    <dbReference type="NCBI Taxonomy" id="1979387"/>
    <lineage>
        <taxon>Bacteria</taxon>
        <taxon>Pseudomonadati</taxon>
        <taxon>Bacteroidota</taxon>
        <taxon>Cytophagia</taxon>
        <taxon>Cytophagales</taxon>
        <taxon>Spirosomataceae</taxon>
        <taxon>Dyadobacter</taxon>
    </lineage>
</organism>
<protein>
    <submittedName>
        <fullName evidence="1">Uncharacterized protein</fullName>
    </submittedName>
</protein>
<dbReference type="OrthoDB" id="1343312at2"/>
<dbReference type="InterPro" id="IPR053865">
    <property type="entry name" value="DUF6934"/>
</dbReference>
<dbReference type="RefSeq" id="WP_138364408.1">
    <property type="nucleotide sequence ID" value="NZ_VCEJ01000002.1"/>
</dbReference>
<keyword evidence="2" id="KW-1185">Reference proteome</keyword>
<sequence>MKSTHYPTFPLGADDFIRYRHFIHIAHACKFFSEGKNGRFEMRVLISRHKHSEELDSYNLAFGVWDEECQDLDDMIEIKNGDSDVILATVGTQALKFLQENPNAGLYAQGSTTSRTRLYQREISKVIDYLPPDLKILGAIEGGEPDVIEFCKGTNFSGFLLTKK</sequence>
<comment type="caution">
    <text evidence="1">The sequence shown here is derived from an EMBL/GenBank/DDBJ whole genome shotgun (WGS) entry which is preliminary data.</text>
</comment>
<accession>A0A5R9L467</accession>
<dbReference type="Proteomes" id="UP000306402">
    <property type="component" value="Unassembled WGS sequence"/>
</dbReference>
<reference evidence="1 2" key="1">
    <citation type="submission" date="2019-05" db="EMBL/GenBank/DDBJ databases">
        <authorList>
            <person name="Qu J.-H."/>
        </authorList>
    </citation>
    <scope>NUCLEOTIDE SEQUENCE [LARGE SCALE GENOMIC DNA]</scope>
    <source>
        <strain evidence="1 2">T17</strain>
    </source>
</reference>